<reference evidence="1 2" key="1">
    <citation type="submission" date="2020-02" db="EMBL/GenBank/DDBJ databases">
        <authorList>
            <person name="Zheng R.K."/>
            <person name="Sun C.M."/>
        </authorList>
    </citation>
    <scope>NUCLEOTIDE SEQUENCE [LARGE SCALE GENOMIC DNA]</scope>
    <source>
        <strain evidence="2">rifampicinis</strain>
    </source>
</reference>
<dbReference type="AlphaFoldDB" id="A0A7S8E648"/>
<organism evidence="1 2">
    <name type="scientific">Phototrophicus methaneseepsis</name>
    <dbReference type="NCBI Taxonomy" id="2710758"/>
    <lineage>
        <taxon>Bacteria</taxon>
        <taxon>Bacillati</taxon>
        <taxon>Chloroflexota</taxon>
        <taxon>Candidatus Thermofontia</taxon>
        <taxon>Phototrophicales</taxon>
        <taxon>Phototrophicaceae</taxon>
        <taxon>Phototrophicus</taxon>
    </lineage>
</organism>
<protein>
    <submittedName>
        <fullName evidence="1">Uncharacterized protein</fullName>
    </submittedName>
</protein>
<proteinExistence type="predicted"/>
<gene>
    <name evidence="1" type="ORF">G4Y79_15205</name>
</gene>
<name>A0A7S8E648_9CHLR</name>
<dbReference type="Proteomes" id="UP000594468">
    <property type="component" value="Chromosome"/>
</dbReference>
<keyword evidence="2" id="KW-1185">Reference proteome</keyword>
<sequence length="72" mass="8114">MSNFDRFKKTAGIHGMIASDIAHFGGVLRCKECGKEQPLTEQQISHYLGHGWPECHGETMLWVTQRQLDAGE</sequence>
<accession>A0A7S8E648</accession>
<dbReference type="EMBL" id="CP062983">
    <property type="protein sequence ID" value="QPC81050.1"/>
    <property type="molecule type" value="Genomic_DNA"/>
</dbReference>
<dbReference type="KEGG" id="pmet:G4Y79_15205"/>
<evidence type="ECO:0000313" key="2">
    <source>
        <dbReference type="Proteomes" id="UP000594468"/>
    </source>
</evidence>
<evidence type="ECO:0000313" key="1">
    <source>
        <dbReference type="EMBL" id="QPC81050.1"/>
    </source>
</evidence>
<dbReference type="RefSeq" id="WP_195169123.1">
    <property type="nucleotide sequence ID" value="NZ_CP062983.1"/>
</dbReference>